<evidence type="ECO:0000313" key="2">
    <source>
        <dbReference type="Proteomes" id="UP001608902"/>
    </source>
</evidence>
<evidence type="ECO:0000313" key="1">
    <source>
        <dbReference type="EMBL" id="MFH4975246.1"/>
    </source>
</evidence>
<dbReference type="Proteomes" id="UP001608902">
    <property type="component" value="Unassembled WGS sequence"/>
</dbReference>
<organism evidence="1 2">
    <name type="scientific">Gnathostoma spinigerum</name>
    <dbReference type="NCBI Taxonomy" id="75299"/>
    <lineage>
        <taxon>Eukaryota</taxon>
        <taxon>Metazoa</taxon>
        <taxon>Ecdysozoa</taxon>
        <taxon>Nematoda</taxon>
        <taxon>Chromadorea</taxon>
        <taxon>Rhabditida</taxon>
        <taxon>Spirurina</taxon>
        <taxon>Gnathostomatomorpha</taxon>
        <taxon>Gnathostomatoidea</taxon>
        <taxon>Gnathostomatidae</taxon>
        <taxon>Gnathostoma</taxon>
    </lineage>
</organism>
<dbReference type="EMBL" id="JBGFUD010000793">
    <property type="protein sequence ID" value="MFH4975246.1"/>
    <property type="molecule type" value="Genomic_DNA"/>
</dbReference>
<sequence length="124" mass="14291">MLLYIGEPLYMLQLHAHTLRLGYSYIALTTNLTERGRKKVNNQMSRDQVILRRKRGTIDHISTANTASGKIQQVRIKCRYLAFGLEMHLLKTEISEGWAQEYFGLWMGGDCAWCCGSSMSIMNW</sequence>
<protein>
    <submittedName>
        <fullName evidence="1">Uncharacterized protein</fullName>
    </submittedName>
</protein>
<accession>A0ABD6E6N4</accession>
<gene>
    <name evidence="1" type="ORF">AB6A40_001955</name>
</gene>
<comment type="caution">
    <text evidence="1">The sequence shown here is derived from an EMBL/GenBank/DDBJ whole genome shotgun (WGS) entry which is preliminary data.</text>
</comment>
<dbReference type="AlphaFoldDB" id="A0ABD6E6N4"/>
<name>A0ABD6E6N4_9BILA</name>
<keyword evidence="2" id="KW-1185">Reference proteome</keyword>
<reference evidence="1 2" key="1">
    <citation type="submission" date="2024-08" db="EMBL/GenBank/DDBJ databases">
        <title>Gnathostoma spinigerum genome.</title>
        <authorList>
            <person name="Gonzalez-Bertolin B."/>
            <person name="Monzon S."/>
            <person name="Zaballos A."/>
            <person name="Jimenez P."/>
            <person name="Dekumyoy P."/>
            <person name="Varona S."/>
            <person name="Cuesta I."/>
            <person name="Sumanam S."/>
            <person name="Adisakwattana P."/>
            <person name="Gasser R.B."/>
            <person name="Hernandez-Gonzalez A."/>
            <person name="Young N.D."/>
            <person name="Perteguer M.J."/>
        </authorList>
    </citation>
    <scope>NUCLEOTIDE SEQUENCE [LARGE SCALE GENOMIC DNA]</scope>
    <source>
        <strain evidence="1">AL3</strain>
        <tissue evidence="1">Liver</tissue>
    </source>
</reference>
<proteinExistence type="predicted"/>